<evidence type="ECO:0000313" key="2">
    <source>
        <dbReference type="EMBL" id="CBY20830.1"/>
    </source>
</evidence>
<name>E4WQ37_OIKDI</name>
<accession>E4WQ37</accession>
<feature type="coiled-coil region" evidence="1">
    <location>
        <begin position="140"/>
        <end position="449"/>
    </location>
</feature>
<organism evidence="2">
    <name type="scientific">Oikopleura dioica</name>
    <name type="common">Tunicate</name>
    <dbReference type="NCBI Taxonomy" id="34765"/>
    <lineage>
        <taxon>Eukaryota</taxon>
        <taxon>Metazoa</taxon>
        <taxon>Chordata</taxon>
        <taxon>Tunicata</taxon>
        <taxon>Appendicularia</taxon>
        <taxon>Copelata</taxon>
        <taxon>Oikopleuridae</taxon>
        <taxon>Oikopleura</taxon>
    </lineage>
</organism>
<dbReference type="Proteomes" id="UP000001307">
    <property type="component" value="Unassembled WGS sequence"/>
</dbReference>
<proteinExistence type="predicted"/>
<protein>
    <submittedName>
        <fullName evidence="2">Uncharacterized protein</fullName>
    </submittedName>
</protein>
<dbReference type="EMBL" id="FN654614">
    <property type="protein sequence ID" value="CBY35323.1"/>
    <property type="molecule type" value="Genomic_DNA"/>
</dbReference>
<feature type="coiled-coil region" evidence="1">
    <location>
        <begin position="16"/>
        <end position="48"/>
    </location>
</feature>
<dbReference type="OrthoDB" id="10010556at2759"/>
<reference evidence="2" key="1">
    <citation type="journal article" date="2010" name="Science">
        <title>Plasticity of animal genome architecture unmasked by rapid evolution of a pelagic tunicate.</title>
        <authorList>
            <person name="Denoeud F."/>
            <person name="Henriet S."/>
            <person name="Mungpakdee S."/>
            <person name="Aury J.M."/>
            <person name="Da Silva C."/>
            <person name="Brinkmann H."/>
            <person name="Mikhaleva J."/>
            <person name="Olsen L.C."/>
            <person name="Jubin C."/>
            <person name="Canestro C."/>
            <person name="Bouquet J.M."/>
            <person name="Danks G."/>
            <person name="Poulain J."/>
            <person name="Campsteijn C."/>
            <person name="Adamski M."/>
            <person name="Cross I."/>
            <person name="Yadetie F."/>
            <person name="Muffato M."/>
            <person name="Louis A."/>
            <person name="Butcher S."/>
            <person name="Tsagkogeorga G."/>
            <person name="Konrad A."/>
            <person name="Singh S."/>
            <person name="Jensen M.F."/>
            <person name="Cong E.H."/>
            <person name="Eikeseth-Otteraa H."/>
            <person name="Noel B."/>
            <person name="Anthouard V."/>
            <person name="Porcel B.M."/>
            <person name="Kachouri-Lafond R."/>
            <person name="Nishino A."/>
            <person name="Ugolini M."/>
            <person name="Chourrout P."/>
            <person name="Nishida H."/>
            <person name="Aasland R."/>
            <person name="Huzurbazar S."/>
            <person name="Westhof E."/>
            <person name="Delsuc F."/>
            <person name="Lehrach H."/>
            <person name="Reinhardt R."/>
            <person name="Weissenbach J."/>
            <person name="Roy S.W."/>
            <person name="Artiguenave F."/>
            <person name="Postlethwait J.H."/>
            <person name="Manak J.R."/>
            <person name="Thompson E.M."/>
            <person name="Jaillon O."/>
            <person name="Du Pasquier L."/>
            <person name="Boudinot P."/>
            <person name="Liberles D.A."/>
            <person name="Volff J.N."/>
            <person name="Philippe H."/>
            <person name="Lenhard B."/>
            <person name="Roest Crollius H."/>
            <person name="Wincker P."/>
            <person name="Chourrout D."/>
        </authorList>
    </citation>
    <scope>NUCLEOTIDE SEQUENCE [LARGE SCALE GENOMIC DNA]</scope>
</reference>
<evidence type="ECO:0000313" key="4">
    <source>
        <dbReference type="Proteomes" id="UP000001307"/>
    </source>
</evidence>
<dbReference type="InterPro" id="IPR038826">
    <property type="entry name" value="CCDC178"/>
</dbReference>
<evidence type="ECO:0000256" key="1">
    <source>
        <dbReference type="SAM" id="Coils"/>
    </source>
</evidence>
<dbReference type="Proteomes" id="UP000011014">
    <property type="component" value="Unassembled WGS sequence"/>
</dbReference>
<dbReference type="PANTHER" id="PTHR35088:SF1">
    <property type="entry name" value="COILED-COIL DOMAIN-CONTAINING PROTEIN 178"/>
    <property type="match status" value="1"/>
</dbReference>
<keyword evidence="4" id="KW-1185">Reference proteome</keyword>
<dbReference type="EMBL" id="FN653015">
    <property type="protein sequence ID" value="CBY20830.1"/>
    <property type="molecule type" value="Genomic_DNA"/>
</dbReference>
<feature type="coiled-coil region" evidence="1">
    <location>
        <begin position="503"/>
        <end position="579"/>
    </location>
</feature>
<dbReference type="AlphaFoldDB" id="E4WQ37"/>
<keyword evidence="1" id="KW-0175">Coiled coil</keyword>
<sequence>MEDIDEFLDLVDKDTRETAQKIIASLKNDRQQAQKARLEARMATTQITQEIHELAVQRWKNFPVAVQREHDILAMDIAELEWHLRMEKSELRRAQNNLDYAKTINSRIKADIEFNQKHMPLVEEKLRIEESFIQDIKTYQVETDVNLQRAREKLEAAEIEFERKSKPLKDELKANKNKLEVAENDLEILRAEQKRKEAAHRDFSAKIEVLKTKIANQDDEIEQLKKEEEILQAKEKVEQGKIEECRVKIRKLDQETYNLDHEREAIEDAMEKRKQEADAQIQELTGNHDFLVSEIARLEQDRDVVKMHNEGIRMKIKTMEKQRGKMEKDLERIRKNAKDAEKEQKTMTSKTKTLTANINELSTQIERKEKMSIGAEDNLMTMIDQTRSALEEANRNKKETETNIRDDSEEFIRLTNILEQTKTDSQAYQKSLREDIAKKTEEYADIEEQRIHTVGLYEETAAEVIDKAAQFKEIIEGLTAELARIPVRYKEEEEICIDLDSRLEKLIKHEEELIQRVAELKAEQVDLKNKREKVLTNIESLKEDFKVVESHFALHKQSLEEMEVRLTEAKSHKERRELEFSKMLEHRNGTKEHLTVLLRDLVMSNAELAQSYKVIQAKEMAVKHSASAFFELRNILDDSKMWVTRLIAMENEFHDKTKRYHECRDAYHSCEYQVLEKNAKNHVARVLRIESQLNKGLKQVTSFIDKLFSKSDLSAIEQSKRQSLMEHTAPSFSRMSLVKTPVIPAIEKKASHDGDTS</sequence>
<gene>
    <name evidence="2" type="ORF">GSOID_T00000836001</name>
    <name evidence="3" type="ORF">GSOID_T00027132001</name>
</gene>
<evidence type="ECO:0000313" key="3">
    <source>
        <dbReference type="EMBL" id="CBY35323.1"/>
    </source>
</evidence>
<dbReference type="InParanoid" id="E4WQ37"/>
<dbReference type="PANTHER" id="PTHR35088">
    <property type="entry name" value="COILED-COIL DOMAIN-CONTAINING PROTEIN 178"/>
    <property type="match status" value="1"/>
</dbReference>